<protein>
    <submittedName>
        <fullName evidence="1">Uncharacterized protein</fullName>
    </submittedName>
</protein>
<evidence type="ECO:0000313" key="2">
    <source>
        <dbReference type="Proteomes" id="UP001497700"/>
    </source>
</evidence>
<organism evidence="1 2">
    <name type="scientific">Hypoxylon rubiginosum</name>
    <dbReference type="NCBI Taxonomy" id="110542"/>
    <lineage>
        <taxon>Eukaryota</taxon>
        <taxon>Fungi</taxon>
        <taxon>Dikarya</taxon>
        <taxon>Ascomycota</taxon>
        <taxon>Pezizomycotina</taxon>
        <taxon>Sordariomycetes</taxon>
        <taxon>Xylariomycetidae</taxon>
        <taxon>Xylariales</taxon>
        <taxon>Hypoxylaceae</taxon>
        <taxon>Hypoxylon</taxon>
    </lineage>
</organism>
<reference evidence="1 2" key="1">
    <citation type="journal article" date="2022" name="New Phytol.">
        <title>Ecological generalism drives hyperdiversity of secondary metabolite gene clusters in xylarialean endophytes.</title>
        <authorList>
            <person name="Franco M.E.E."/>
            <person name="Wisecaver J.H."/>
            <person name="Arnold A.E."/>
            <person name="Ju Y.M."/>
            <person name="Slot J.C."/>
            <person name="Ahrendt S."/>
            <person name="Moore L.P."/>
            <person name="Eastman K.E."/>
            <person name="Scott K."/>
            <person name="Konkel Z."/>
            <person name="Mondo S.J."/>
            <person name="Kuo A."/>
            <person name="Hayes R.D."/>
            <person name="Haridas S."/>
            <person name="Andreopoulos B."/>
            <person name="Riley R."/>
            <person name="LaButti K."/>
            <person name="Pangilinan J."/>
            <person name="Lipzen A."/>
            <person name="Amirebrahimi M."/>
            <person name="Yan J."/>
            <person name="Adam C."/>
            <person name="Keymanesh K."/>
            <person name="Ng V."/>
            <person name="Louie K."/>
            <person name="Northen T."/>
            <person name="Drula E."/>
            <person name="Henrissat B."/>
            <person name="Hsieh H.M."/>
            <person name="Youens-Clark K."/>
            <person name="Lutzoni F."/>
            <person name="Miadlikowska J."/>
            <person name="Eastwood D.C."/>
            <person name="Hamelin R.C."/>
            <person name="Grigoriev I.V."/>
            <person name="U'Ren J.M."/>
        </authorList>
    </citation>
    <scope>NUCLEOTIDE SEQUENCE [LARGE SCALE GENOMIC DNA]</scope>
    <source>
        <strain evidence="1 2">CBS 119005</strain>
    </source>
</reference>
<comment type="caution">
    <text evidence="1">The sequence shown here is derived from an EMBL/GenBank/DDBJ whole genome shotgun (WGS) entry which is preliminary data.</text>
</comment>
<gene>
    <name evidence="1" type="ORF">F4820DRAFT_261882</name>
</gene>
<proteinExistence type="predicted"/>
<dbReference type="Proteomes" id="UP001497700">
    <property type="component" value="Unassembled WGS sequence"/>
</dbReference>
<dbReference type="EMBL" id="MU393460">
    <property type="protein sequence ID" value="KAI4866357.1"/>
    <property type="molecule type" value="Genomic_DNA"/>
</dbReference>
<accession>A0ACB9Z4Y3</accession>
<name>A0ACB9Z4Y3_9PEZI</name>
<sequence length="499" mass="53039">MAPSRPFTYCEGAPSWNPSTYAADAALHERAEALLAQDNLQAAVAASFSLPPPRRDPYVYHAIVSVTLPEVQHVVSLGGRNGLHSWYRGPPPPSADDTTTTSSDNKPTPPLPLPSPLPVVLPPPPRPDTEAYLSIFDPTTSTPAALKTFLSNAKKGSLRAEVAAYLHAKRYLHPSLAAQLTVPKRAAKKKKKKKKKEEEASTATSSSGNNDNSNNNNNNNAGNNNNNPNEVPPNPYLPFLSWSARALEWAGPCPSSARAGLTSHHVLPVLMHHFGCACPSHEALAVLKTLAAGRGVIDMGSGGGYWSFMLRAYGVPCAAVDSAQSEWRVNWVSDTVIADGAEWLRRRRRVRAALVAGDKNENDVDPEEAVLLLVYPIVGGDIAGGREGDFTRSMMDAYGGDTLAVVGTQNHNGYTGFRGMSMDEYVEREHGGGEEEGGWVKVVQVALPSFPGKDEALFVFQRGPRAPAKDPSSSTGAAGQVSSIANSGGSSSSSNKGAT</sequence>
<evidence type="ECO:0000313" key="1">
    <source>
        <dbReference type="EMBL" id="KAI4866357.1"/>
    </source>
</evidence>
<keyword evidence="2" id="KW-1185">Reference proteome</keyword>